<reference evidence="1 2" key="1">
    <citation type="journal article" date="2014" name="Curr. Biol.">
        <title>The genome of the clonal raider ant Cerapachys biroi.</title>
        <authorList>
            <person name="Oxley P.R."/>
            <person name="Ji L."/>
            <person name="Fetter-Pruneda I."/>
            <person name="McKenzie S.K."/>
            <person name="Li C."/>
            <person name="Hu H."/>
            <person name="Zhang G."/>
            <person name="Kronauer D.J."/>
        </authorList>
    </citation>
    <scope>NUCLEOTIDE SEQUENCE [LARGE SCALE GENOMIC DNA]</scope>
</reference>
<dbReference type="Proteomes" id="UP000053097">
    <property type="component" value="Unassembled WGS sequence"/>
</dbReference>
<protein>
    <submittedName>
        <fullName evidence="1">Uncharacterized protein</fullName>
    </submittedName>
</protein>
<organism evidence="1 2">
    <name type="scientific">Ooceraea biroi</name>
    <name type="common">Clonal raider ant</name>
    <name type="synonym">Cerapachys biroi</name>
    <dbReference type="NCBI Taxonomy" id="2015173"/>
    <lineage>
        <taxon>Eukaryota</taxon>
        <taxon>Metazoa</taxon>
        <taxon>Ecdysozoa</taxon>
        <taxon>Arthropoda</taxon>
        <taxon>Hexapoda</taxon>
        <taxon>Insecta</taxon>
        <taxon>Pterygota</taxon>
        <taxon>Neoptera</taxon>
        <taxon>Endopterygota</taxon>
        <taxon>Hymenoptera</taxon>
        <taxon>Apocrita</taxon>
        <taxon>Aculeata</taxon>
        <taxon>Formicoidea</taxon>
        <taxon>Formicidae</taxon>
        <taxon>Dorylinae</taxon>
        <taxon>Ooceraea</taxon>
    </lineage>
</organism>
<keyword evidence="2" id="KW-1185">Reference proteome</keyword>
<accession>A0A026W5J0</accession>
<evidence type="ECO:0000313" key="1">
    <source>
        <dbReference type="EMBL" id="EZA51342.1"/>
    </source>
</evidence>
<proteinExistence type="predicted"/>
<sequence>MNENDVTKSKRLKCVQAGRAAGSSIEKRHDNRISLRREGNLIARDIVNI</sequence>
<evidence type="ECO:0000313" key="2">
    <source>
        <dbReference type="Proteomes" id="UP000053097"/>
    </source>
</evidence>
<name>A0A026W5J0_OOCBI</name>
<gene>
    <name evidence="1" type="ORF">X777_10027</name>
</gene>
<dbReference type="AlphaFoldDB" id="A0A026W5J0"/>
<dbReference type="EMBL" id="KK107399">
    <property type="protein sequence ID" value="EZA51342.1"/>
    <property type="molecule type" value="Genomic_DNA"/>
</dbReference>